<dbReference type="InterPro" id="IPR022310">
    <property type="entry name" value="NAD/GMP_synthase"/>
</dbReference>
<dbReference type="Proteomes" id="UP000566995">
    <property type="component" value="Unassembled WGS sequence"/>
</dbReference>
<dbReference type="AlphaFoldDB" id="A0A7W7KQS2"/>
<dbReference type="SUPFAM" id="SSF52402">
    <property type="entry name" value="Adenine nucleotide alpha hydrolases-like"/>
    <property type="match status" value="1"/>
</dbReference>
<keyword evidence="5 8" id="KW-0067">ATP-binding</keyword>
<comment type="pathway">
    <text evidence="8">Cofactor biosynthesis; NAD(+) biosynthesis; NAD(+) from deamido-NAD(+) (ammonia route): step 1/1.</text>
</comment>
<name>A0A7W7KQS2_PSENT</name>
<dbReference type="NCBIfam" id="TIGR00552">
    <property type="entry name" value="nadE"/>
    <property type="match status" value="1"/>
</dbReference>
<dbReference type="InterPro" id="IPR022926">
    <property type="entry name" value="NH(3)-dep_NAD(+)_synth"/>
</dbReference>
<proteinExistence type="inferred from homology"/>
<keyword evidence="3 8" id="KW-0479">Metal-binding</keyword>
<dbReference type="Gene3D" id="3.40.50.620">
    <property type="entry name" value="HUPs"/>
    <property type="match status" value="1"/>
</dbReference>
<feature type="binding site" evidence="8">
    <location>
        <position position="195"/>
    </location>
    <ligand>
        <name>ATP</name>
        <dbReference type="ChEBI" id="CHEBI:30616"/>
    </ligand>
</feature>
<feature type="binding site" evidence="8">
    <location>
        <position position="56"/>
    </location>
    <ligand>
        <name>Mg(2+)</name>
        <dbReference type="ChEBI" id="CHEBI:18420"/>
    </ligand>
</feature>
<dbReference type="InterPro" id="IPR003694">
    <property type="entry name" value="NAD_synthase"/>
</dbReference>
<dbReference type="HAMAP" id="MF_00193">
    <property type="entry name" value="NadE_ammonia_dep"/>
    <property type="match status" value="1"/>
</dbReference>
<evidence type="ECO:0000256" key="2">
    <source>
        <dbReference type="ARBA" id="ARBA00022598"/>
    </source>
</evidence>
<dbReference type="CDD" id="cd00553">
    <property type="entry name" value="NAD_synthase"/>
    <property type="match status" value="1"/>
</dbReference>
<feature type="binding site" evidence="8">
    <location>
        <position position="186"/>
    </location>
    <ligand>
        <name>deamido-NAD(+)</name>
        <dbReference type="ChEBI" id="CHEBI:58437"/>
        <note>ligand shared between two neighboring subunits</note>
    </ligand>
</feature>
<evidence type="ECO:0000256" key="8">
    <source>
        <dbReference type="HAMAP-Rule" id="MF_00193"/>
    </source>
</evidence>
<dbReference type="Pfam" id="PF02540">
    <property type="entry name" value="NAD_synthase"/>
    <property type="match status" value="1"/>
</dbReference>
<evidence type="ECO:0000256" key="9">
    <source>
        <dbReference type="RuleBase" id="RU003811"/>
    </source>
</evidence>
<comment type="catalytic activity">
    <reaction evidence="8 10">
        <text>deamido-NAD(+) + NH4(+) + ATP = AMP + diphosphate + NAD(+) + H(+)</text>
        <dbReference type="Rhea" id="RHEA:21188"/>
        <dbReference type="ChEBI" id="CHEBI:15378"/>
        <dbReference type="ChEBI" id="CHEBI:28938"/>
        <dbReference type="ChEBI" id="CHEBI:30616"/>
        <dbReference type="ChEBI" id="CHEBI:33019"/>
        <dbReference type="ChEBI" id="CHEBI:57540"/>
        <dbReference type="ChEBI" id="CHEBI:58437"/>
        <dbReference type="ChEBI" id="CHEBI:456215"/>
        <dbReference type="EC" id="6.3.1.5"/>
    </reaction>
</comment>
<dbReference type="GO" id="GO:0009435">
    <property type="term" value="P:NAD+ biosynthetic process"/>
    <property type="evidence" value="ECO:0007669"/>
    <property type="project" value="UniProtKB-UniRule"/>
</dbReference>
<evidence type="ECO:0000256" key="3">
    <source>
        <dbReference type="ARBA" id="ARBA00022723"/>
    </source>
</evidence>
<feature type="binding site" description="in other chain" evidence="8">
    <location>
        <begin position="266"/>
        <end position="267"/>
    </location>
    <ligand>
        <name>deamido-NAD(+)</name>
        <dbReference type="ChEBI" id="CHEBI:58437"/>
        <note>ligand shared between two neighboring subunits</note>
    </ligand>
</feature>
<feature type="binding site" evidence="8">
    <location>
        <position position="171"/>
    </location>
    <ligand>
        <name>Mg(2+)</name>
        <dbReference type="ChEBI" id="CHEBI:18420"/>
    </ligand>
</feature>
<gene>
    <name evidence="8" type="primary">nadE</name>
    <name evidence="12" type="ORF">HNP46_005742</name>
</gene>
<comment type="subunit">
    <text evidence="8">Homodimer.</text>
</comment>
<evidence type="ECO:0000256" key="7">
    <source>
        <dbReference type="ARBA" id="ARBA00023027"/>
    </source>
</evidence>
<dbReference type="PANTHER" id="PTHR23090">
    <property type="entry name" value="NH 3 /GLUTAMINE-DEPENDENT NAD + SYNTHETASE"/>
    <property type="match status" value="1"/>
</dbReference>
<keyword evidence="6 8" id="KW-0460">Magnesium</keyword>
<evidence type="ECO:0000313" key="13">
    <source>
        <dbReference type="Proteomes" id="UP000566995"/>
    </source>
</evidence>
<dbReference type="GO" id="GO:0008795">
    <property type="term" value="F:NAD+ synthase activity"/>
    <property type="evidence" value="ECO:0007669"/>
    <property type="project" value="UniProtKB-UniRule"/>
</dbReference>
<dbReference type="UniPathway" id="UPA00253">
    <property type="reaction ID" value="UER00333"/>
</dbReference>
<dbReference type="GO" id="GO:0005737">
    <property type="term" value="C:cytoplasm"/>
    <property type="evidence" value="ECO:0007669"/>
    <property type="project" value="InterPro"/>
</dbReference>
<reference evidence="12 13" key="1">
    <citation type="submission" date="2020-08" db="EMBL/GenBank/DDBJ databases">
        <title>Functional genomics of gut bacteria from endangered species of beetles.</title>
        <authorList>
            <person name="Carlos-Shanley C."/>
        </authorList>
    </citation>
    <scope>NUCLEOTIDE SEQUENCE [LARGE SCALE GENOMIC DNA]</scope>
    <source>
        <strain evidence="12 13">S00179</strain>
    </source>
</reference>
<evidence type="ECO:0000256" key="5">
    <source>
        <dbReference type="ARBA" id="ARBA00022840"/>
    </source>
</evidence>
<feature type="binding site" description="in other chain" evidence="8">
    <location>
        <position position="179"/>
    </location>
    <ligand>
        <name>deamido-NAD(+)</name>
        <dbReference type="ChEBI" id="CHEBI:58437"/>
        <note>ligand shared between two neighboring subunits</note>
    </ligand>
</feature>
<evidence type="ECO:0000256" key="1">
    <source>
        <dbReference type="ARBA" id="ARBA00005859"/>
    </source>
</evidence>
<sequence>MSTSKQKEIAAALGVKRIETTEELKQTICLRISWIMNRLLVSGCKTLVLGISGGVDSTCAGRLCQEAIDELNGQGQGGYKFIAVRLPYRTQLDEEDAQAALRFIKPSEVQVVNIGPAVQAIAGETLALEGLTPEARDFVLGNTKARMRMVAQYNIANATNGLVVGTDHASEAVMGFFTKFGDGACDIAPLSGLTKEQVRNIASYLGAPGQLVHKTPTADLEDLVPGKPDVLAFGCGYEEIENYLLGDSVDDRVAELIEAQYAKTQHKRELPYAP</sequence>
<dbReference type="RefSeq" id="WP_184595729.1">
    <property type="nucleotide sequence ID" value="NZ_JACHLI010000032.1"/>
</dbReference>
<dbReference type="GO" id="GO:0003952">
    <property type="term" value="F:NAD+ synthase (glutamine-hydrolyzing) activity"/>
    <property type="evidence" value="ECO:0007669"/>
    <property type="project" value="InterPro"/>
</dbReference>
<dbReference type="NCBIfam" id="NF001979">
    <property type="entry name" value="PRK00768.1"/>
    <property type="match status" value="1"/>
</dbReference>
<feature type="binding site" evidence="8">
    <location>
        <position position="217"/>
    </location>
    <ligand>
        <name>ATP</name>
        <dbReference type="ChEBI" id="CHEBI:30616"/>
    </ligand>
</feature>
<dbReference type="GO" id="GO:0005524">
    <property type="term" value="F:ATP binding"/>
    <property type="evidence" value="ECO:0007669"/>
    <property type="project" value="UniProtKB-UniRule"/>
</dbReference>
<dbReference type="GO" id="GO:0046872">
    <property type="term" value="F:metal ion binding"/>
    <property type="evidence" value="ECO:0007669"/>
    <property type="project" value="UniProtKB-KW"/>
</dbReference>
<feature type="binding site" evidence="8">
    <location>
        <position position="166"/>
    </location>
    <ligand>
        <name>ATP</name>
        <dbReference type="ChEBI" id="CHEBI:30616"/>
    </ligand>
</feature>
<comment type="function">
    <text evidence="8">Catalyzes the ATP-dependent amidation of deamido-NAD to form NAD. Uses ammonia as a nitrogen source.</text>
</comment>
<feature type="binding site" evidence="8">
    <location>
        <begin position="50"/>
        <end position="57"/>
    </location>
    <ligand>
        <name>ATP</name>
        <dbReference type="ChEBI" id="CHEBI:30616"/>
    </ligand>
</feature>
<comment type="caution">
    <text evidence="12">The sequence shown here is derived from an EMBL/GenBank/DDBJ whole genome shotgun (WGS) entry which is preliminary data.</text>
</comment>
<dbReference type="GO" id="GO:0004359">
    <property type="term" value="F:glutaminase activity"/>
    <property type="evidence" value="ECO:0007669"/>
    <property type="project" value="InterPro"/>
</dbReference>
<keyword evidence="2 8" id="KW-0436">Ligase</keyword>
<keyword evidence="4 8" id="KW-0547">Nucleotide-binding</keyword>
<dbReference type="InterPro" id="IPR014729">
    <property type="entry name" value="Rossmann-like_a/b/a_fold"/>
</dbReference>
<evidence type="ECO:0000256" key="6">
    <source>
        <dbReference type="ARBA" id="ARBA00022842"/>
    </source>
</evidence>
<feature type="domain" description="NAD/GMP synthase" evidence="11">
    <location>
        <begin position="33"/>
        <end position="271"/>
    </location>
</feature>
<protein>
    <recommendedName>
        <fullName evidence="8 10">NH(3)-dependent NAD(+) synthetase</fullName>
        <ecNumber evidence="8 10">6.3.1.5</ecNumber>
    </recommendedName>
</protein>
<organism evidence="12 13">
    <name type="scientific">Pseudomonas nitroreducens</name>
    <dbReference type="NCBI Taxonomy" id="46680"/>
    <lineage>
        <taxon>Bacteria</taxon>
        <taxon>Pseudomonadati</taxon>
        <taxon>Pseudomonadota</taxon>
        <taxon>Gammaproteobacteria</taxon>
        <taxon>Pseudomonadales</taxon>
        <taxon>Pseudomonadaceae</taxon>
        <taxon>Pseudomonas</taxon>
    </lineage>
</organism>
<feature type="binding site" description="in other chain" evidence="8">
    <location>
        <position position="146"/>
    </location>
    <ligand>
        <name>deamido-NAD(+)</name>
        <dbReference type="ChEBI" id="CHEBI:58437"/>
        <note>ligand shared between two neighboring subunits</note>
    </ligand>
</feature>
<dbReference type="EC" id="6.3.1.5" evidence="8 10"/>
<dbReference type="EMBL" id="JACHLI010000032">
    <property type="protein sequence ID" value="MBB4866835.1"/>
    <property type="molecule type" value="Genomic_DNA"/>
</dbReference>
<evidence type="ECO:0000256" key="4">
    <source>
        <dbReference type="ARBA" id="ARBA00022741"/>
    </source>
</evidence>
<comment type="similarity">
    <text evidence="1 8 9">Belongs to the NAD synthetase family.</text>
</comment>
<evidence type="ECO:0000313" key="12">
    <source>
        <dbReference type="EMBL" id="MBB4866835.1"/>
    </source>
</evidence>
<evidence type="ECO:0000259" key="11">
    <source>
        <dbReference type="Pfam" id="PF02540"/>
    </source>
</evidence>
<accession>A0A7W7KQS2</accession>
<dbReference type="PANTHER" id="PTHR23090:SF7">
    <property type="entry name" value="NH(3)-DEPENDENT NAD(+) SYNTHETASE"/>
    <property type="match status" value="1"/>
</dbReference>
<keyword evidence="7 8" id="KW-0520">NAD</keyword>
<evidence type="ECO:0000256" key="10">
    <source>
        <dbReference type="RuleBase" id="RU003812"/>
    </source>
</evidence>